<dbReference type="AlphaFoldDB" id="A0A7D9CZV3"/>
<dbReference type="GO" id="GO:0070072">
    <property type="term" value="P:vacuolar proton-transporting V-type ATPase complex assembly"/>
    <property type="evidence" value="ECO:0007669"/>
    <property type="project" value="InterPro"/>
</dbReference>
<evidence type="ECO:0000256" key="2">
    <source>
        <dbReference type="ARBA" id="ARBA00022692"/>
    </source>
</evidence>
<evidence type="ECO:0000256" key="3">
    <source>
        <dbReference type="ARBA" id="ARBA00022824"/>
    </source>
</evidence>
<dbReference type="InterPro" id="IPR021013">
    <property type="entry name" value="ATPase_Vma12"/>
</dbReference>
<gene>
    <name evidence="8" type="ORF">DEBR0S6_00540G</name>
    <name evidence="7" type="ORF">HII12_001449</name>
</gene>
<keyword evidence="4 6" id="KW-1133">Transmembrane helix</keyword>
<evidence type="ECO:0000313" key="7">
    <source>
        <dbReference type="EMBL" id="KAF6014123.1"/>
    </source>
</evidence>
<dbReference type="GO" id="GO:0005789">
    <property type="term" value="C:endoplasmic reticulum membrane"/>
    <property type="evidence" value="ECO:0007669"/>
    <property type="project" value="UniProtKB-SubCell"/>
</dbReference>
<dbReference type="EMBL" id="CABFWN010000006">
    <property type="protein sequence ID" value="VUG19818.1"/>
    <property type="molecule type" value="Genomic_DNA"/>
</dbReference>
<dbReference type="PANTHER" id="PTHR31394:SF1">
    <property type="entry name" value="TRANSMEMBRANE PROTEIN 199"/>
    <property type="match status" value="1"/>
</dbReference>
<keyword evidence="3" id="KW-0256">Endoplasmic reticulum</keyword>
<evidence type="ECO:0000313" key="10">
    <source>
        <dbReference type="Proteomes" id="UP000568158"/>
    </source>
</evidence>
<reference evidence="8 9" key="1">
    <citation type="submission" date="2019-07" db="EMBL/GenBank/DDBJ databases">
        <authorList>
            <person name="Friedrich A."/>
            <person name="Schacherer J."/>
        </authorList>
    </citation>
    <scope>NUCLEOTIDE SEQUENCE [LARGE SCALE GENOMIC DNA]</scope>
</reference>
<sequence length="241" mass="28109">MTQYTLTNRIRTLIESSDIPDDVKKAIFVRGWITHKDLIKLYRMHIFKLGQSKVKQDHTLLEFMAGSRIYRRPVVAQKKTQEFTELMEKLRLKQKELNYQKMVNADLASGDLHRMIELEREKVEGTDHRPSNVAKEVKSQLSTVINIMFTTISVAYAVWYWTGSSTNMSLEVRVLCSLFFTLLALVAEVVVFSGYVRKVRIARVEERQKPGKEVIVESIKFQDGTHRMNKVRRSERKIKGE</sequence>
<dbReference type="EMBL" id="JABCYN010000015">
    <property type="protein sequence ID" value="KAF6014123.1"/>
    <property type="molecule type" value="Genomic_DNA"/>
</dbReference>
<name>A0A7D9CZV3_DEKBR</name>
<dbReference type="OMA" id="WYWTGSS"/>
<dbReference type="Pfam" id="PF11712">
    <property type="entry name" value="Vma12"/>
    <property type="match status" value="1"/>
</dbReference>
<evidence type="ECO:0000313" key="9">
    <source>
        <dbReference type="Proteomes" id="UP000478008"/>
    </source>
</evidence>
<comment type="subcellular location">
    <subcellularLocation>
        <location evidence="1">Endoplasmic reticulum membrane</location>
        <topology evidence="1">Multi-pass membrane protein</topology>
    </subcellularLocation>
</comment>
<dbReference type="PANTHER" id="PTHR31394">
    <property type="entry name" value="TRANSMEMBRANE PROTEIN 199"/>
    <property type="match status" value="1"/>
</dbReference>
<evidence type="ECO:0000256" key="4">
    <source>
        <dbReference type="ARBA" id="ARBA00022989"/>
    </source>
</evidence>
<evidence type="ECO:0000256" key="5">
    <source>
        <dbReference type="ARBA" id="ARBA00023136"/>
    </source>
</evidence>
<accession>A0A7D9CZV3</accession>
<reference evidence="7 10" key="2">
    <citation type="journal article" date="2020" name="Appl. Microbiol. Biotechnol.">
        <title>Targeted gene deletion in Brettanomyces bruxellensis with an expression-free CRISPR-Cas9 system.</title>
        <authorList>
            <person name="Varela C."/>
            <person name="Bartel C."/>
            <person name="Onetto C."/>
            <person name="Borneman A."/>
        </authorList>
    </citation>
    <scope>NUCLEOTIDE SEQUENCE [LARGE SCALE GENOMIC DNA]</scope>
    <source>
        <strain evidence="7 10">AWRI1613</strain>
    </source>
</reference>
<organism evidence="8 9">
    <name type="scientific">Dekkera bruxellensis</name>
    <name type="common">Brettanomyces custersii</name>
    <dbReference type="NCBI Taxonomy" id="5007"/>
    <lineage>
        <taxon>Eukaryota</taxon>
        <taxon>Fungi</taxon>
        <taxon>Dikarya</taxon>
        <taxon>Ascomycota</taxon>
        <taxon>Saccharomycotina</taxon>
        <taxon>Pichiomycetes</taxon>
        <taxon>Pichiales</taxon>
        <taxon>Pichiaceae</taxon>
        <taxon>Brettanomyces</taxon>
    </lineage>
</organism>
<keyword evidence="5 6" id="KW-0472">Membrane</keyword>
<keyword evidence="9" id="KW-1185">Reference proteome</keyword>
<feature type="transmembrane region" description="Helical" evidence="6">
    <location>
        <begin position="172"/>
        <end position="196"/>
    </location>
</feature>
<dbReference type="Proteomes" id="UP000478008">
    <property type="component" value="Unassembled WGS sequence"/>
</dbReference>
<dbReference type="Proteomes" id="UP000568158">
    <property type="component" value="Unassembled WGS sequence"/>
</dbReference>
<keyword evidence="2 6" id="KW-0812">Transmembrane</keyword>
<protein>
    <submittedName>
        <fullName evidence="8">DEBR0S6_00540g1_1</fullName>
    </submittedName>
</protein>
<evidence type="ECO:0000256" key="1">
    <source>
        <dbReference type="ARBA" id="ARBA00004477"/>
    </source>
</evidence>
<proteinExistence type="predicted"/>
<evidence type="ECO:0000313" key="8">
    <source>
        <dbReference type="EMBL" id="VUG19818.1"/>
    </source>
</evidence>
<evidence type="ECO:0000256" key="6">
    <source>
        <dbReference type="SAM" id="Phobius"/>
    </source>
</evidence>
<feature type="transmembrane region" description="Helical" evidence="6">
    <location>
        <begin position="141"/>
        <end position="160"/>
    </location>
</feature>